<dbReference type="AlphaFoldDB" id="F9UAU0"/>
<dbReference type="InterPro" id="IPR036736">
    <property type="entry name" value="ACP-like_sf"/>
</dbReference>
<name>F9UAU0_9GAMM</name>
<accession>F9UAU0</accession>
<evidence type="ECO:0000313" key="1">
    <source>
        <dbReference type="EMBL" id="EGV18558.1"/>
    </source>
</evidence>
<dbReference type="Gene3D" id="1.10.1200.10">
    <property type="entry name" value="ACP-like"/>
    <property type="match status" value="1"/>
</dbReference>
<dbReference type="Proteomes" id="UP000005459">
    <property type="component" value="Unassembled WGS sequence"/>
</dbReference>
<gene>
    <name evidence="1" type="ORF">ThimaDRAFT_1976</name>
</gene>
<dbReference type="EMBL" id="AFWV01000006">
    <property type="protein sequence ID" value="EGV18558.1"/>
    <property type="molecule type" value="Genomic_DNA"/>
</dbReference>
<dbReference type="SUPFAM" id="SSF47336">
    <property type="entry name" value="ACP-like"/>
    <property type="match status" value="1"/>
</dbReference>
<keyword evidence="2" id="KW-1185">Reference proteome</keyword>
<dbReference type="OrthoDB" id="7066833at2"/>
<sequence>MVKITTSDALEMLSEIFEEPIENISPELSRDDVSQWDSLGTLALMAELDDRFGIILTPDESRGMARIDDVLQLLKRHGVLAD</sequence>
<protein>
    <submittedName>
        <fullName evidence="1">Putative acyl carrier protein</fullName>
    </submittedName>
</protein>
<proteinExistence type="predicted"/>
<organism evidence="1 2">
    <name type="scientific">Thiocapsa marina 5811</name>
    <dbReference type="NCBI Taxonomy" id="768671"/>
    <lineage>
        <taxon>Bacteria</taxon>
        <taxon>Pseudomonadati</taxon>
        <taxon>Pseudomonadota</taxon>
        <taxon>Gammaproteobacteria</taxon>
        <taxon>Chromatiales</taxon>
        <taxon>Chromatiaceae</taxon>
        <taxon>Thiocapsa</taxon>
    </lineage>
</organism>
<reference evidence="1 2" key="1">
    <citation type="submission" date="2011-06" db="EMBL/GenBank/DDBJ databases">
        <title>The draft genome of Thiocapsa marina 5811.</title>
        <authorList>
            <consortium name="US DOE Joint Genome Institute (JGI-PGF)"/>
            <person name="Lucas S."/>
            <person name="Han J."/>
            <person name="Cheng J.-F."/>
            <person name="Goodwin L."/>
            <person name="Pitluck S."/>
            <person name="Peters L."/>
            <person name="Land M.L."/>
            <person name="Hauser L."/>
            <person name="Vogl K."/>
            <person name="Liu Z."/>
            <person name="Imhoff J."/>
            <person name="Thiel V."/>
            <person name="Frigaard N.-U."/>
            <person name="Bryant D."/>
            <person name="Woyke T.J."/>
        </authorList>
    </citation>
    <scope>NUCLEOTIDE SEQUENCE [LARGE SCALE GENOMIC DNA]</scope>
    <source>
        <strain evidence="1 2">5811</strain>
    </source>
</reference>
<dbReference type="RefSeq" id="WP_007192852.1">
    <property type="nucleotide sequence ID" value="NZ_AFWV01000006.1"/>
</dbReference>
<evidence type="ECO:0000313" key="2">
    <source>
        <dbReference type="Proteomes" id="UP000005459"/>
    </source>
</evidence>
<dbReference type="STRING" id="768671.ThimaDRAFT_1976"/>